<feature type="compositionally biased region" description="Basic and acidic residues" evidence="2">
    <location>
        <begin position="308"/>
        <end position="317"/>
    </location>
</feature>
<protein>
    <recommendedName>
        <fullName evidence="3">EF-hand domain-containing protein</fullName>
    </recommendedName>
</protein>
<evidence type="ECO:0000313" key="4">
    <source>
        <dbReference type="EMBL" id="KAH3698496.1"/>
    </source>
</evidence>
<evidence type="ECO:0000256" key="1">
    <source>
        <dbReference type="ARBA" id="ARBA00022837"/>
    </source>
</evidence>
<dbReference type="InterPro" id="IPR002048">
    <property type="entry name" value="EF_hand_dom"/>
</dbReference>
<dbReference type="PROSITE" id="PS00018">
    <property type="entry name" value="EF_HAND_1"/>
    <property type="match status" value="1"/>
</dbReference>
<evidence type="ECO:0000313" key="5">
    <source>
        <dbReference type="Proteomes" id="UP000828390"/>
    </source>
</evidence>
<evidence type="ECO:0000259" key="3">
    <source>
        <dbReference type="PROSITE" id="PS50222"/>
    </source>
</evidence>
<accession>A0A9D4BDC6</accession>
<dbReference type="SUPFAM" id="SSF47473">
    <property type="entry name" value="EF-hand"/>
    <property type="match status" value="1"/>
</dbReference>
<feature type="compositionally biased region" description="Polar residues" evidence="2">
    <location>
        <begin position="613"/>
        <end position="625"/>
    </location>
</feature>
<dbReference type="EMBL" id="JAIWYP010000016">
    <property type="protein sequence ID" value="KAH3698496.1"/>
    <property type="molecule type" value="Genomic_DNA"/>
</dbReference>
<dbReference type="SMART" id="SM00054">
    <property type="entry name" value="EFh"/>
    <property type="match status" value="2"/>
</dbReference>
<dbReference type="AlphaFoldDB" id="A0A9D4BDC6"/>
<feature type="region of interest" description="Disordered" evidence="2">
    <location>
        <begin position="1"/>
        <end position="32"/>
    </location>
</feature>
<feature type="compositionally biased region" description="Basic and acidic residues" evidence="2">
    <location>
        <begin position="66"/>
        <end position="95"/>
    </location>
</feature>
<dbReference type="Proteomes" id="UP000828390">
    <property type="component" value="Unassembled WGS sequence"/>
</dbReference>
<dbReference type="InterPro" id="IPR018247">
    <property type="entry name" value="EF_Hand_1_Ca_BS"/>
</dbReference>
<dbReference type="OrthoDB" id="5988051at2759"/>
<proteinExistence type="predicted"/>
<dbReference type="PROSITE" id="PS50222">
    <property type="entry name" value="EF_HAND_2"/>
    <property type="match status" value="1"/>
</dbReference>
<reference evidence="4" key="2">
    <citation type="submission" date="2020-11" db="EMBL/GenBank/DDBJ databases">
        <authorList>
            <person name="McCartney M.A."/>
            <person name="Auch B."/>
            <person name="Kono T."/>
            <person name="Mallez S."/>
            <person name="Becker A."/>
            <person name="Gohl D.M."/>
            <person name="Silverstein K.A.T."/>
            <person name="Koren S."/>
            <person name="Bechman K.B."/>
            <person name="Herman A."/>
            <person name="Abrahante J.E."/>
            <person name="Garbe J."/>
        </authorList>
    </citation>
    <scope>NUCLEOTIDE SEQUENCE</scope>
    <source>
        <strain evidence="4">Duluth1</strain>
        <tissue evidence="4">Whole animal</tissue>
    </source>
</reference>
<evidence type="ECO:0000256" key="2">
    <source>
        <dbReference type="SAM" id="MobiDB-lite"/>
    </source>
</evidence>
<feature type="region of interest" description="Disordered" evidence="2">
    <location>
        <begin position="47"/>
        <end position="115"/>
    </location>
</feature>
<reference evidence="4" key="1">
    <citation type="journal article" date="2019" name="bioRxiv">
        <title>The Genome of the Zebra Mussel, Dreissena polymorpha: A Resource for Invasive Species Research.</title>
        <authorList>
            <person name="McCartney M.A."/>
            <person name="Auch B."/>
            <person name="Kono T."/>
            <person name="Mallez S."/>
            <person name="Zhang Y."/>
            <person name="Obille A."/>
            <person name="Becker A."/>
            <person name="Abrahante J.E."/>
            <person name="Garbe J."/>
            <person name="Badalamenti J.P."/>
            <person name="Herman A."/>
            <person name="Mangelson H."/>
            <person name="Liachko I."/>
            <person name="Sullivan S."/>
            <person name="Sone E.D."/>
            <person name="Koren S."/>
            <person name="Silverstein K.A.T."/>
            <person name="Beckman K.B."/>
            <person name="Gohl D.M."/>
        </authorList>
    </citation>
    <scope>NUCLEOTIDE SEQUENCE</scope>
    <source>
        <strain evidence="4">Duluth1</strain>
        <tissue evidence="4">Whole animal</tissue>
    </source>
</reference>
<dbReference type="Pfam" id="PF13499">
    <property type="entry name" value="EF-hand_7"/>
    <property type="match status" value="1"/>
</dbReference>
<name>A0A9D4BDC6_DREPO</name>
<keyword evidence="5" id="KW-1185">Reference proteome</keyword>
<dbReference type="PANTHER" id="PTHR47500">
    <property type="entry name" value="EF-HAND CALCIUM-BINDING DOMAIN-CONTAINING PROTEIN"/>
    <property type="match status" value="1"/>
</dbReference>
<sequence length="637" mass="72591">MSRLGNPREETGDLKISRLGNPLKEKGDMTSAYSSLQTSAMMLRLSGKPLGKIGEPLKVASNTTEQTEKKNASSKSKDMKIKDRKSKEQKSKSDARGGSAKSISKANGVDLKEDERNPIVDDLDMEMDEHAIATFRDLFNTLDQSNTGIITADNLYEELRRVDSEITFNEVSEILRKADKNKDGNIDFDEFLFHMTHMEGDHLGPEHADEETKQKYKRRKRLFYSAITKFSIRQTLADIEKTFRKQAPHLISHYTAGARLIGLTTRQLERQMKKMQKSCGKNDSPYAKPLQFVHMGAKKIVHRKKILKDKSSTREQSKTIVSNSGEEETDTTVANLSKEINDTMRLFAEQKDNGFPKLHNANLIMELRQKIGTVKLKMQSKKNKAQPQAQTQPVSTEATTPIQNTCATRVKPTTMERRRIKIVDEKKSEEVMSNRKMLSMSAPNGRKYNNKHSLAMGLGWTTPRIQYIDVDLPSLKMSQTSEKPTFNDLHTIRAKAKEAIDAYYHNLRQTEIRNAWDHWDRLYADVVLPKKLLRNFREVYSAYSPHREEEAFVVCPWKPGPFRYIRHMTIPPTSQDVGKGVANAMKVPPRMKNRGRLVIRPLKSMSVTKPFGRSSSALIRNTPSPVNRPASMMSNYA</sequence>
<gene>
    <name evidence="4" type="ORF">DPMN_086018</name>
</gene>
<organism evidence="4 5">
    <name type="scientific">Dreissena polymorpha</name>
    <name type="common">Zebra mussel</name>
    <name type="synonym">Mytilus polymorpha</name>
    <dbReference type="NCBI Taxonomy" id="45954"/>
    <lineage>
        <taxon>Eukaryota</taxon>
        <taxon>Metazoa</taxon>
        <taxon>Spiralia</taxon>
        <taxon>Lophotrochozoa</taxon>
        <taxon>Mollusca</taxon>
        <taxon>Bivalvia</taxon>
        <taxon>Autobranchia</taxon>
        <taxon>Heteroconchia</taxon>
        <taxon>Euheterodonta</taxon>
        <taxon>Imparidentia</taxon>
        <taxon>Neoheterodontei</taxon>
        <taxon>Myida</taxon>
        <taxon>Dreissenoidea</taxon>
        <taxon>Dreissenidae</taxon>
        <taxon>Dreissena</taxon>
    </lineage>
</organism>
<feature type="compositionally biased region" description="Basic and acidic residues" evidence="2">
    <location>
        <begin position="1"/>
        <end position="16"/>
    </location>
</feature>
<dbReference type="PANTHER" id="PTHR47500:SF3">
    <property type="entry name" value="EF-HAND DOMAIN-CONTAINING PROTEIN"/>
    <property type="match status" value="1"/>
</dbReference>
<feature type="region of interest" description="Disordered" evidence="2">
    <location>
        <begin position="308"/>
        <end position="331"/>
    </location>
</feature>
<dbReference type="InterPro" id="IPR011992">
    <property type="entry name" value="EF-hand-dom_pair"/>
</dbReference>
<keyword evidence="1" id="KW-0106">Calcium</keyword>
<dbReference type="CDD" id="cd00051">
    <property type="entry name" value="EFh"/>
    <property type="match status" value="1"/>
</dbReference>
<feature type="region of interest" description="Disordered" evidence="2">
    <location>
        <begin position="613"/>
        <end position="637"/>
    </location>
</feature>
<dbReference type="GO" id="GO:0005509">
    <property type="term" value="F:calcium ion binding"/>
    <property type="evidence" value="ECO:0007669"/>
    <property type="project" value="InterPro"/>
</dbReference>
<dbReference type="InterPro" id="IPR043520">
    <property type="entry name" value="SPT21"/>
</dbReference>
<feature type="domain" description="EF-hand" evidence="3">
    <location>
        <begin position="166"/>
        <end position="201"/>
    </location>
</feature>
<dbReference type="Gene3D" id="1.10.238.10">
    <property type="entry name" value="EF-hand"/>
    <property type="match status" value="1"/>
</dbReference>
<comment type="caution">
    <text evidence="4">The sequence shown here is derived from an EMBL/GenBank/DDBJ whole genome shotgun (WGS) entry which is preliminary data.</text>
</comment>